<dbReference type="KEGG" id="sedi:EBB79_02995"/>
<proteinExistence type="predicted"/>
<dbReference type="Proteomes" id="UP000283063">
    <property type="component" value="Chromosome"/>
</dbReference>
<name>A0A3T0MYW7_9RHOB</name>
<organism evidence="2 3">
    <name type="scientific">Parasedimentitalea marina</name>
    <dbReference type="NCBI Taxonomy" id="2483033"/>
    <lineage>
        <taxon>Bacteria</taxon>
        <taxon>Pseudomonadati</taxon>
        <taxon>Pseudomonadota</taxon>
        <taxon>Alphaproteobacteria</taxon>
        <taxon>Rhodobacterales</taxon>
        <taxon>Paracoccaceae</taxon>
        <taxon>Parasedimentitalea</taxon>
    </lineage>
</organism>
<evidence type="ECO:0000256" key="1">
    <source>
        <dbReference type="SAM" id="Phobius"/>
    </source>
</evidence>
<gene>
    <name evidence="2" type="ORF">EBB79_02995</name>
</gene>
<dbReference type="AlphaFoldDB" id="A0A3T0MYW7"/>
<feature type="transmembrane region" description="Helical" evidence="1">
    <location>
        <begin position="12"/>
        <end position="33"/>
    </location>
</feature>
<keyword evidence="1" id="KW-0812">Transmembrane</keyword>
<evidence type="ECO:0000313" key="3">
    <source>
        <dbReference type="Proteomes" id="UP000283063"/>
    </source>
</evidence>
<dbReference type="EMBL" id="CP033219">
    <property type="protein sequence ID" value="AZV76963.1"/>
    <property type="molecule type" value="Genomic_DNA"/>
</dbReference>
<evidence type="ECO:0000313" key="2">
    <source>
        <dbReference type="EMBL" id="AZV76963.1"/>
    </source>
</evidence>
<keyword evidence="1" id="KW-1133">Transmembrane helix</keyword>
<sequence>MNGQKRISLKLNLAPLTGCFPNVLPLCIMAVLARLPQVYLPVVQQLFAQHKVINLFTGHLQKREGLAGILGWSVLKL</sequence>
<protein>
    <submittedName>
        <fullName evidence="2">Uncharacterized protein</fullName>
    </submittedName>
</protein>
<accession>A0A3T0MYW7</accession>
<keyword evidence="3" id="KW-1185">Reference proteome</keyword>
<reference evidence="2 3" key="1">
    <citation type="submission" date="2018-10" db="EMBL/GenBank/DDBJ databases">
        <title>Parasedimentitalea marina sp. nov., a psychrophilic bacterium isolated from deep seawater of the New Britain Trench.</title>
        <authorList>
            <person name="Cao J."/>
        </authorList>
    </citation>
    <scope>NUCLEOTIDE SEQUENCE [LARGE SCALE GENOMIC DNA]</scope>
    <source>
        <strain evidence="2 3">W43</strain>
    </source>
</reference>
<keyword evidence="1" id="KW-0472">Membrane</keyword>